<evidence type="ECO:0000256" key="1">
    <source>
        <dbReference type="SAM" id="SignalP"/>
    </source>
</evidence>
<dbReference type="PANTHER" id="PTHR31157:SF1">
    <property type="entry name" value="SCP DOMAIN-CONTAINING PROTEIN"/>
    <property type="match status" value="1"/>
</dbReference>
<keyword evidence="1" id="KW-0732">Signal</keyword>
<dbReference type="RefSeq" id="WP_181376758.1">
    <property type="nucleotide sequence ID" value="NZ_BDQX01000243.1"/>
</dbReference>
<keyword evidence="4" id="KW-1185">Reference proteome</keyword>
<gene>
    <name evidence="3" type="ORF">PAT3040_04226</name>
</gene>
<accession>A0A2R5ESB3</accession>
<organism evidence="3 4">
    <name type="scientific">Paenibacillus agaridevorans</name>
    <dbReference type="NCBI Taxonomy" id="171404"/>
    <lineage>
        <taxon>Bacteria</taxon>
        <taxon>Bacillati</taxon>
        <taxon>Bacillota</taxon>
        <taxon>Bacilli</taxon>
        <taxon>Bacillales</taxon>
        <taxon>Paenibacillaceae</taxon>
        <taxon>Paenibacillus</taxon>
    </lineage>
</organism>
<dbReference type="SUPFAM" id="SSF55797">
    <property type="entry name" value="PR-1-like"/>
    <property type="match status" value="1"/>
</dbReference>
<dbReference type="Pfam" id="PF00395">
    <property type="entry name" value="SLH"/>
    <property type="match status" value="1"/>
</dbReference>
<dbReference type="PROSITE" id="PS51272">
    <property type="entry name" value="SLH"/>
    <property type="match status" value="1"/>
</dbReference>
<sequence length="463" mass="51332">MNIKQRICIIMLILAIPLSDYTASAASFNDVTPSYWANSYIDWAVDSGLAQGYKDGSFRPDDKVTEIEFLAMMLRAYGSVTRKEELASDWSRSYYNHAERLGWPVTFNNQRGQFNRGQAALLIAAAANGKSYNRDEAIQWLLDSGISQGRSSATIAGYEAGGGVKRAEALTFVYMMKEKVAALSDKRIQKSSSASLNGISIGENIGELLYRMGQPTRIDASEYDYEWYVYNSDYAAYSMYGVRNGTIAALFSNDDGGWRDTGGANVDIKLAAISASLPASVKAAAKKADHYYDYRSGGIRHTLFLDSHEDNRVAALLLRSDNFTARQISSFGEKERTAMEQGMFDMVNAERAQRSIDLLQWDKLAGSSSRAHSIDMMKNNYFSHTNKSGKSPFDRMKSVGIAYTKAAENLAAGSPNSIFAHYMLLNSESHRENLLNNQYTRLGVGVAFGGSYGTYFTQNFYTP</sequence>
<dbReference type="InterPro" id="IPR035940">
    <property type="entry name" value="CAP_sf"/>
</dbReference>
<feature type="domain" description="SLH" evidence="2">
    <location>
        <begin position="24"/>
        <end position="87"/>
    </location>
</feature>
<dbReference type="Gene3D" id="3.40.33.10">
    <property type="entry name" value="CAP"/>
    <property type="match status" value="1"/>
</dbReference>
<proteinExistence type="predicted"/>
<dbReference type="Pfam" id="PF00188">
    <property type="entry name" value="CAP"/>
    <property type="match status" value="1"/>
</dbReference>
<dbReference type="PANTHER" id="PTHR31157">
    <property type="entry name" value="SCP DOMAIN-CONTAINING PROTEIN"/>
    <property type="match status" value="1"/>
</dbReference>
<name>A0A2R5ESB3_9BACL</name>
<comment type="caution">
    <text evidence="3">The sequence shown here is derived from an EMBL/GenBank/DDBJ whole genome shotgun (WGS) entry which is preliminary data.</text>
</comment>
<reference evidence="3 4" key="1">
    <citation type="submission" date="2017-08" db="EMBL/GenBank/DDBJ databases">
        <title>Substantial Increase in Enzyme Production by Combined Drug-Resistance Mutations in Paenibacillus agaridevorans.</title>
        <authorList>
            <person name="Tanaka Y."/>
            <person name="Funane K."/>
            <person name="Hosaka T."/>
            <person name="Shiwa Y."/>
            <person name="Fujita N."/>
            <person name="Miyazaki T."/>
            <person name="Yoshikawa H."/>
            <person name="Murakami K."/>
            <person name="Kasahara K."/>
            <person name="Inaoka T."/>
            <person name="Hiraga Y."/>
            <person name="Ochi K."/>
        </authorList>
    </citation>
    <scope>NUCLEOTIDE SEQUENCE [LARGE SCALE GENOMIC DNA]</scope>
    <source>
        <strain evidence="3 4">T-3040</strain>
    </source>
</reference>
<dbReference type="AlphaFoldDB" id="A0A2R5ESB3"/>
<dbReference type="InterPro" id="IPR029410">
    <property type="entry name" value="CAP_assoc"/>
</dbReference>
<evidence type="ECO:0000313" key="4">
    <source>
        <dbReference type="Proteomes" id="UP000245202"/>
    </source>
</evidence>
<dbReference type="Pfam" id="PF14504">
    <property type="entry name" value="CAP_assoc_N"/>
    <property type="match status" value="1"/>
</dbReference>
<dbReference type="InterPro" id="IPR001119">
    <property type="entry name" value="SLH_dom"/>
</dbReference>
<evidence type="ECO:0000313" key="3">
    <source>
        <dbReference type="EMBL" id="GBG09570.1"/>
    </source>
</evidence>
<feature type="chain" id="PRO_5015332233" description="SLH domain-containing protein" evidence="1">
    <location>
        <begin position="26"/>
        <end position="463"/>
    </location>
</feature>
<feature type="signal peptide" evidence="1">
    <location>
        <begin position="1"/>
        <end position="25"/>
    </location>
</feature>
<evidence type="ECO:0000259" key="2">
    <source>
        <dbReference type="PROSITE" id="PS51272"/>
    </source>
</evidence>
<dbReference type="InterPro" id="IPR014044">
    <property type="entry name" value="CAP_dom"/>
</dbReference>
<dbReference type="Proteomes" id="UP000245202">
    <property type="component" value="Unassembled WGS sequence"/>
</dbReference>
<dbReference type="CDD" id="cd05379">
    <property type="entry name" value="CAP_bacterial"/>
    <property type="match status" value="1"/>
</dbReference>
<protein>
    <recommendedName>
        <fullName evidence="2">SLH domain-containing protein</fullName>
    </recommendedName>
</protein>
<dbReference type="EMBL" id="BDQX01000243">
    <property type="protein sequence ID" value="GBG09570.1"/>
    <property type="molecule type" value="Genomic_DNA"/>
</dbReference>